<dbReference type="PANTHER" id="PTHR35565:SF1">
    <property type="entry name" value="TYPE VI SECRETION SYSTEM CONTRACTILE SHEATH LARGE SUBUNIT"/>
    <property type="match status" value="1"/>
</dbReference>
<evidence type="ECO:0000313" key="4">
    <source>
        <dbReference type="Proteomes" id="UP000054926"/>
    </source>
</evidence>
<evidence type="ECO:0000259" key="1">
    <source>
        <dbReference type="Pfam" id="PF05943"/>
    </source>
</evidence>
<protein>
    <recommendedName>
        <fullName evidence="5">Type VI secretion protein</fullName>
    </recommendedName>
</protein>
<accession>A0A0W0ZJG0</accession>
<sequence length="491" mass="55789">MADAQDNAKKKEEKSLKELFAGTNITADEEQYALTQKGLLAFIDNIVETKRTDETVTPALVDDIIALLDKQLSAQMDEILHNPDFQKLESAWRSLKYLVDRTDFRENSLIEYIHVSKDELFDDFIDAPEIPKSGLYKQVYTKEYGQFGGRPYGAIIGNYSFNPSYKDVTLLRNIAAVCAMAHVPFISAASPDFFNIKSMSELPHLNDIEAIFESPVYIAWHSLRESEDARYIGLVLPRFMLRMPYGKDTYGVRSFNYEEDVSSGENAFSWGNSAFAFAGCLSQSFAKYRWCVNIIGPQGGGAVENLPSYFYEAMGEIQTKIPTELLISERREYELSEQGFIPLTMRKGADNAAFFSANSIQKAKHFPDTPEGKTAQTNYRLGTQFPYMFIICRLAHYLKVIQREKIGLAKERDDIERELNTWINGYVVDMDNPVPEVRAKKPLRLAKVNVEDVPGEPGWYKCVLIVRPHFKFMGAYITLQLTGSLDLKQGE</sequence>
<dbReference type="Pfam" id="PF18945">
    <property type="entry name" value="VipB_2"/>
    <property type="match status" value="1"/>
</dbReference>
<proteinExistence type="predicted"/>
<name>A0A0W0ZJG0_9GAMM</name>
<dbReference type="InterPro" id="IPR044032">
    <property type="entry name" value="TssC1_C"/>
</dbReference>
<dbReference type="InterPro" id="IPR010269">
    <property type="entry name" value="T6SS_TssC-like"/>
</dbReference>
<gene>
    <name evidence="3" type="ORF">Lste_2318</name>
</gene>
<dbReference type="AlphaFoldDB" id="A0A0W0ZJG0"/>
<dbReference type="Proteomes" id="UP000054926">
    <property type="component" value="Unassembled WGS sequence"/>
</dbReference>
<dbReference type="NCBIfam" id="TIGR03355">
    <property type="entry name" value="VI_chp_2"/>
    <property type="match status" value="1"/>
</dbReference>
<comment type="caution">
    <text evidence="3">The sequence shown here is derived from an EMBL/GenBank/DDBJ whole genome shotgun (WGS) entry which is preliminary data.</text>
</comment>
<feature type="domain" description="TssC1 C-terminal" evidence="2">
    <location>
        <begin position="375"/>
        <end position="485"/>
    </location>
</feature>
<evidence type="ECO:0000313" key="3">
    <source>
        <dbReference type="EMBL" id="KTD69160.1"/>
    </source>
</evidence>
<evidence type="ECO:0000259" key="2">
    <source>
        <dbReference type="Pfam" id="PF18945"/>
    </source>
</evidence>
<dbReference type="EMBL" id="LNYY01000019">
    <property type="protein sequence ID" value="KTD69160.1"/>
    <property type="molecule type" value="Genomic_DNA"/>
</dbReference>
<dbReference type="InterPro" id="IPR044031">
    <property type="entry name" value="TssC1_N"/>
</dbReference>
<dbReference type="Pfam" id="PF05943">
    <property type="entry name" value="VipB"/>
    <property type="match status" value="1"/>
</dbReference>
<dbReference type="PANTHER" id="PTHR35565">
    <property type="entry name" value="CYTOPLASMIC PROTEIN-RELATED"/>
    <property type="match status" value="1"/>
</dbReference>
<feature type="domain" description="TssC1 N-terminal" evidence="1">
    <location>
        <begin position="62"/>
        <end position="361"/>
    </location>
</feature>
<dbReference type="OrthoDB" id="9764000at2"/>
<evidence type="ECO:0008006" key="5">
    <source>
        <dbReference type="Google" id="ProtNLM"/>
    </source>
</evidence>
<keyword evidence="4" id="KW-1185">Reference proteome</keyword>
<dbReference type="RefSeq" id="WP_058511112.1">
    <property type="nucleotide sequence ID" value="NZ_DAIOMV010000014.1"/>
</dbReference>
<organism evidence="3 4">
    <name type="scientific">Legionella steelei</name>
    <dbReference type="NCBI Taxonomy" id="947033"/>
    <lineage>
        <taxon>Bacteria</taxon>
        <taxon>Pseudomonadati</taxon>
        <taxon>Pseudomonadota</taxon>
        <taxon>Gammaproteobacteria</taxon>
        <taxon>Legionellales</taxon>
        <taxon>Legionellaceae</taxon>
        <taxon>Legionella</taxon>
    </lineage>
</organism>
<dbReference type="STRING" id="947033.Lste_2318"/>
<reference evidence="3 4" key="1">
    <citation type="submission" date="2015-11" db="EMBL/GenBank/DDBJ databases">
        <title>Genomic analysis of 38 Legionella species identifies large and diverse effector repertoires.</title>
        <authorList>
            <person name="Burstein D."/>
            <person name="Amaro F."/>
            <person name="Zusman T."/>
            <person name="Lifshitz Z."/>
            <person name="Cohen O."/>
            <person name="Gilbert J.A."/>
            <person name="Pupko T."/>
            <person name="Shuman H.A."/>
            <person name="Segal G."/>
        </authorList>
    </citation>
    <scope>NUCLEOTIDE SEQUENCE [LARGE SCALE GENOMIC DNA]</scope>
    <source>
        <strain evidence="3 4">IMVS3376</strain>
    </source>
</reference>
<dbReference type="PATRIC" id="fig|947033.5.peg.2457"/>